<comment type="caution">
    <text evidence="2">The sequence shown here is derived from an EMBL/GenBank/DDBJ whole genome shotgun (WGS) entry which is preliminary data.</text>
</comment>
<name>A0A8J3FPZ7_9ACTN</name>
<feature type="compositionally biased region" description="Polar residues" evidence="1">
    <location>
        <begin position="17"/>
        <end position="38"/>
    </location>
</feature>
<gene>
    <name evidence="2" type="ORF">GCM10012284_37400</name>
</gene>
<sequence>MVVNGAVFHQEDHTVTGLPNTAHSSHGGPPTNTSEATTIRTLPSTPHRERVAGFVPGGVHSDGCRAYCAARRRTGSGSCSSSIGVNHPADSAESS</sequence>
<feature type="region of interest" description="Disordered" evidence="1">
    <location>
        <begin position="1"/>
        <end position="38"/>
    </location>
</feature>
<evidence type="ECO:0000313" key="3">
    <source>
        <dbReference type="Proteomes" id="UP000656042"/>
    </source>
</evidence>
<evidence type="ECO:0000256" key="1">
    <source>
        <dbReference type="SAM" id="MobiDB-lite"/>
    </source>
</evidence>
<accession>A0A8J3FPZ7</accession>
<protein>
    <submittedName>
        <fullName evidence="2">Uncharacterized protein</fullName>
    </submittedName>
</protein>
<dbReference type="Proteomes" id="UP000656042">
    <property type="component" value="Unassembled WGS sequence"/>
</dbReference>
<reference evidence="2" key="2">
    <citation type="submission" date="2020-09" db="EMBL/GenBank/DDBJ databases">
        <authorList>
            <person name="Sun Q."/>
            <person name="Zhou Y."/>
        </authorList>
    </citation>
    <scope>NUCLEOTIDE SEQUENCE</scope>
    <source>
        <strain evidence="2">CGMCC 4.7299</strain>
    </source>
</reference>
<evidence type="ECO:0000313" key="2">
    <source>
        <dbReference type="EMBL" id="GGK99488.1"/>
    </source>
</evidence>
<feature type="region of interest" description="Disordered" evidence="1">
    <location>
        <begin position="73"/>
        <end position="95"/>
    </location>
</feature>
<reference evidence="2" key="1">
    <citation type="journal article" date="2014" name="Int. J. Syst. Evol. Microbiol.">
        <title>Complete genome sequence of Corynebacterium casei LMG S-19264T (=DSM 44701T), isolated from a smear-ripened cheese.</title>
        <authorList>
            <consortium name="US DOE Joint Genome Institute (JGI-PGF)"/>
            <person name="Walter F."/>
            <person name="Albersmeier A."/>
            <person name="Kalinowski J."/>
            <person name="Ruckert C."/>
        </authorList>
    </citation>
    <scope>NUCLEOTIDE SEQUENCE</scope>
    <source>
        <strain evidence="2">CGMCC 4.7299</strain>
    </source>
</reference>
<dbReference type="AlphaFoldDB" id="A0A8J3FPZ7"/>
<dbReference type="EMBL" id="BMMX01000016">
    <property type="protein sequence ID" value="GGK99488.1"/>
    <property type="molecule type" value="Genomic_DNA"/>
</dbReference>
<keyword evidence="3" id="KW-1185">Reference proteome</keyword>
<feature type="compositionally biased region" description="Low complexity" evidence="1">
    <location>
        <begin position="75"/>
        <end position="84"/>
    </location>
</feature>
<proteinExistence type="predicted"/>
<organism evidence="2 3">
    <name type="scientific">Mangrovihabitans endophyticus</name>
    <dbReference type="NCBI Taxonomy" id="1751298"/>
    <lineage>
        <taxon>Bacteria</taxon>
        <taxon>Bacillati</taxon>
        <taxon>Actinomycetota</taxon>
        <taxon>Actinomycetes</taxon>
        <taxon>Micromonosporales</taxon>
        <taxon>Micromonosporaceae</taxon>
        <taxon>Mangrovihabitans</taxon>
    </lineage>
</organism>